<sequence>MTAVGLRVLTLAFPDPDIQPISSNDFQPVNASLSYSLAEAGNIRTLSTTGATPGHDIDGLLYTPTLPHGTCPQASSVIPRNATRETNLPKDTDIFWVALAPWINANCTLEYLAAVRGTSAQAFMFYLLDNGTQIPPVADDPVWSLGDGGRWKTTNKLPVYAISSMIGQTVMRNLANYSGNLTTVPNGHELANEWPSMDYIRLAVELDIDSSERLPSLWIFLLIVLGILILIIAATSCTMHWVQRRRRERLRRRVARGDVDLEALGIKRLTVPQDVIDKMPLYTYSDNSTDTEKPAETVRPNQPPTNPVTLQAHPQLHTTYFSQATCPICLEDYEPGVTTVRELPCRHLFHPDCVDSFLRQNSSLCPMCKKTVLPTGYCPAVITNAMVRRERMVRRIRERVVAPPESNPTANAQQGHRIMIPRVSTVLRSAVASGRRVFSAPILSGTTQTLRTTPTTSQSLEMRTASSPLDYAAASTVDVSRPAPAAVIGPLSDHGCPPSPETTSPPTDRQGRREWARQRAVAMLRQRRSIQDREIEAEAARAPLWRKLVGKIWPGFA</sequence>
<protein>
    <recommendedName>
        <fullName evidence="4">RING-type domain-containing protein</fullName>
    </recommendedName>
</protein>
<gene>
    <name evidence="5" type="ORF">PV09_00566</name>
</gene>
<name>A0A0D1Z6M7_9PEZI</name>
<feature type="domain" description="RING-type" evidence="4">
    <location>
        <begin position="326"/>
        <end position="369"/>
    </location>
</feature>
<keyword evidence="1" id="KW-0862">Zinc</keyword>
<evidence type="ECO:0000313" key="5">
    <source>
        <dbReference type="EMBL" id="KIW08607.1"/>
    </source>
</evidence>
<keyword evidence="3" id="KW-0472">Membrane</keyword>
<dbReference type="InterPro" id="IPR051826">
    <property type="entry name" value="E3_ubiquitin-ligase_domain"/>
</dbReference>
<dbReference type="EMBL" id="KN847530">
    <property type="protein sequence ID" value="KIW08607.1"/>
    <property type="molecule type" value="Genomic_DNA"/>
</dbReference>
<keyword evidence="3" id="KW-1133">Transmembrane helix</keyword>
<dbReference type="CDD" id="cd16454">
    <property type="entry name" value="RING-H2_PA-TM-RING"/>
    <property type="match status" value="1"/>
</dbReference>
<dbReference type="SUPFAM" id="SSF57850">
    <property type="entry name" value="RING/U-box"/>
    <property type="match status" value="1"/>
</dbReference>
<dbReference type="OrthoDB" id="21204at2759"/>
<dbReference type="GO" id="GO:0061630">
    <property type="term" value="F:ubiquitin protein ligase activity"/>
    <property type="evidence" value="ECO:0007669"/>
    <property type="project" value="TreeGrafter"/>
</dbReference>
<dbReference type="GO" id="GO:0006511">
    <property type="term" value="P:ubiquitin-dependent protein catabolic process"/>
    <property type="evidence" value="ECO:0007669"/>
    <property type="project" value="TreeGrafter"/>
</dbReference>
<accession>A0A0D1Z6M7</accession>
<keyword evidence="1" id="KW-0479">Metal-binding</keyword>
<feature type="region of interest" description="Disordered" evidence="2">
    <location>
        <begin position="489"/>
        <end position="514"/>
    </location>
</feature>
<evidence type="ECO:0000256" key="2">
    <source>
        <dbReference type="SAM" id="MobiDB-lite"/>
    </source>
</evidence>
<evidence type="ECO:0000259" key="4">
    <source>
        <dbReference type="PROSITE" id="PS50089"/>
    </source>
</evidence>
<dbReference type="PANTHER" id="PTHR22765">
    <property type="entry name" value="RING FINGER AND PROTEASE ASSOCIATED DOMAIN-CONTAINING"/>
    <property type="match status" value="1"/>
</dbReference>
<dbReference type="VEuPathDB" id="FungiDB:PV09_00566"/>
<proteinExistence type="predicted"/>
<dbReference type="SMART" id="SM00184">
    <property type="entry name" value="RING"/>
    <property type="match status" value="1"/>
</dbReference>
<dbReference type="GO" id="GO:0008270">
    <property type="term" value="F:zinc ion binding"/>
    <property type="evidence" value="ECO:0007669"/>
    <property type="project" value="UniProtKB-KW"/>
</dbReference>
<evidence type="ECO:0000256" key="1">
    <source>
        <dbReference type="PROSITE-ProRule" id="PRU00175"/>
    </source>
</evidence>
<dbReference type="InterPro" id="IPR001841">
    <property type="entry name" value="Znf_RING"/>
</dbReference>
<feature type="region of interest" description="Disordered" evidence="2">
    <location>
        <begin position="286"/>
        <end position="306"/>
    </location>
</feature>
<dbReference type="RefSeq" id="XP_016218476.1">
    <property type="nucleotide sequence ID" value="XM_016353323.1"/>
</dbReference>
<keyword evidence="3" id="KW-0812">Transmembrane</keyword>
<dbReference type="PROSITE" id="PS50089">
    <property type="entry name" value="ZF_RING_2"/>
    <property type="match status" value="1"/>
</dbReference>
<dbReference type="STRING" id="253628.A0A0D1Z6M7"/>
<evidence type="ECO:0000313" key="6">
    <source>
        <dbReference type="Proteomes" id="UP000053259"/>
    </source>
</evidence>
<dbReference type="Proteomes" id="UP000053259">
    <property type="component" value="Unassembled WGS sequence"/>
</dbReference>
<evidence type="ECO:0000256" key="3">
    <source>
        <dbReference type="SAM" id="Phobius"/>
    </source>
</evidence>
<reference evidence="5 6" key="1">
    <citation type="submission" date="2015-01" db="EMBL/GenBank/DDBJ databases">
        <title>The Genome Sequence of Ochroconis gallopava CBS43764.</title>
        <authorList>
            <consortium name="The Broad Institute Genomics Platform"/>
            <person name="Cuomo C."/>
            <person name="de Hoog S."/>
            <person name="Gorbushina A."/>
            <person name="Stielow B."/>
            <person name="Teixiera M."/>
            <person name="Abouelleil A."/>
            <person name="Chapman S.B."/>
            <person name="Priest M."/>
            <person name="Young S.K."/>
            <person name="Wortman J."/>
            <person name="Nusbaum C."/>
            <person name="Birren B."/>
        </authorList>
    </citation>
    <scope>NUCLEOTIDE SEQUENCE [LARGE SCALE GENOMIC DNA]</scope>
    <source>
        <strain evidence="5 6">CBS 43764</strain>
    </source>
</reference>
<dbReference type="Gene3D" id="3.30.40.10">
    <property type="entry name" value="Zinc/RING finger domain, C3HC4 (zinc finger)"/>
    <property type="match status" value="1"/>
</dbReference>
<dbReference type="GO" id="GO:0005737">
    <property type="term" value="C:cytoplasm"/>
    <property type="evidence" value="ECO:0007669"/>
    <property type="project" value="TreeGrafter"/>
</dbReference>
<organism evidence="5 6">
    <name type="scientific">Verruconis gallopava</name>
    <dbReference type="NCBI Taxonomy" id="253628"/>
    <lineage>
        <taxon>Eukaryota</taxon>
        <taxon>Fungi</taxon>
        <taxon>Dikarya</taxon>
        <taxon>Ascomycota</taxon>
        <taxon>Pezizomycotina</taxon>
        <taxon>Dothideomycetes</taxon>
        <taxon>Pleosporomycetidae</taxon>
        <taxon>Venturiales</taxon>
        <taxon>Sympoventuriaceae</taxon>
        <taxon>Verruconis</taxon>
    </lineage>
</organism>
<dbReference type="InterPro" id="IPR013083">
    <property type="entry name" value="Znf_RING/FYVE/PHD"/>
</dbReference>
<dbReference type="AlphaFoldDB" id="A0A0D1Z6M7"/>
<dbReference type="HOGENOM" id="CLU_027981_0_0_1"/>
<dbReference type="Pfam" id="PF13639">
    <property type="entry name" value="zf-RING_2"/>
    <property type="match status" value="1"/>
</dbReference>
<keyword evidence="1" id="KW-0863">Zinc-finger</keyword>
<dbReference type="InParanoid" id="A0A0D1Z6M7"/>
<dbReference type="PANTHER" id="PTHR22765:SF416">
    <property type="entry name" value="E3 UBIQUITIN-PROTEIN LIGASE GODZILLA"/>
    <property type="match status" value="1"/>
</dbReference>
<feature type="transmembrane region" description="Helical" evidence="3">
    <location>
        <begin position="217"/>
        <end position="242"/>
    </location>
</feature>
<dbReference type="GeneID" id="27308539"/>
<keyword evidence="6" id="KW-1185">Reference proteome</keyword>